<evidence type="ECO:0000256" key="3">
    <source>
        <dbReference type="ARBA" id="ARBA00023274"/>
    </source>
</evidence>
<evidence type="ECO:0000313" key="6">
    <source>
        <dbReference type="EMBL" id="VVM06708.1"/>
    </source>
</evidence>
<dbReference type="PANTHER" id="PTHR10916">
    <property type="entry name" value="60S RIBOSOMAL PROTEIN L35/50S RIBOSOMAL PROTEIN L29"/>
    <property type="match status" value="1"/>
</dbReference>
<organism evidence="6 7">
    <name type="scientific">Methylacidimicrobium tartarophylax</name>
    <dbReference type="NCBI Taxonomy" id="1041768"/>
    <lineage>
        <taxon>Bacteria</taxon>
        <taxon>Pseudomonadati</taxon>
        <taxon>Verrucomicrobiota</taxon>
        <taxon>Methylacidimicrobium</taxon>
    </lineage>
</organism>
<name>A0A5E6MBU5_9BACT</name>
<evidence type="ECO:0000256" key="5">
    <source>
        <dbReference type="HAMAP-Rule" id="MF_00374"/>
    </source>
</evidence>
<dbReference type="Gene3D" id="1.10.287.310">
    <property type="match status" value="1"/>
</dbReference>
<dbReference type="GO" id="GO:0006412">
    <property type="term" value="P:translation"/>
    <property type="evidence" value="ECO:0007669"/>
    <property type="project" value="UniProtKB-UniRule"/>
</dbReference>
<dbReference type="AlphaFoldDB" id="A0A5E6MBU5"/>
<keyword evidence="7" id="KW-1185">Reference proteome</keyword>
<protein>
    <recommendedName>
        <fullName evidence="4 5">Large ribosomal subunit protein uL29</fullName>
    </recommendedName>
</protein>
<comment type="similarity">
    <text evidence="1 5">Belongs to the universal ribosomal protein uL29 family.</text>
</comment>
<evidence type="ECO:0000256" key="1">
    <source>
        <dbReference type="ARBA" id="ARBA00009254"/>
    </source>
</evidence>
<dbReference type="OrthoDB" id="9815192at2"/>
<dbReference type="FunFam" id="1.10.287.310:FF:000001">
    <property type="entry name" value="50S ribosomal protein L29"/>
    <property type="match status" value="1"/>
</dbReference>
<dbReference type="RefSeq" id="WP_142660220.1">
    <property type="nucleotide sequence ID" value="NZ_CABFVA020000073.1"/>
</dbReference>
<gene>
    <name evidence="5 6" type="primary">rpmC</name>
    <name evidence="6" type="ORF">MAMT_01369</name>
</gene>
<dbReference type="GO" id="GO:0022625">
    <property type="term" value="C:cytosolic large ribosomal subunit"/>
    <property type="evidence" value="ECO:0007669"/>
    <property type="project" value="TreeGrafter"/>
</dbReference>
<evidence type="ECO:0000256" key="4">
    <source>
        <dbReference type="ARBA" id="ARBA00035204"/>
    </source>
</evidence>
<dbReference type="NCBIfam" id="TIGR00012">
    <property type="entry name" value="L29"/>
    <property type="match status" value="1"/>
</dbReference>
<evidence type="ECO:0000256" key="2">
    <source>
        <dbReference type="ARBA" id="ARBA00022980"/>
    </source>
</evidence>
<dbReference type="CDD" id="cd00427">
    <property type="entry name" value="Ribosomal_L29_HIP"/>
    <property type="match status" value="1"/>
</dbReference>
<dbReference type="InterPro" id="IPR050063">
    <property type="entry name" value="Ribosomal_protein_uL29"/>
</dbReference>
<dbReference type="PANTHER" id="PTHR10916:SF0">
    <property type="entry name" value="LARGE RIBOSOMAL SUBUNIT PROTEIN UL29C"/>
    <property type="match status" value="1"/>
</dbReference>
<dbReference type="InterPro" id="IPR036049">
    <property type="entry name" value="Ribosomal_uL29_sf"/>
</dbReference>
<dbReference type="HAMAP" id="MF_00374">
    <property type="entry name" value="Ribosomal_uL29"/>
    <property type="match status" value="1"/>
</dbReference>
<proteinExistence type="inferred from homology"/>
<dbReference type="InterPro" id="IPR001854">
    <property type="entry name" value="Ribosomal_uL29"/>
</dbReference>
<dbReference type="Proteomes" id="UP000334923">
    <property type="component" value="Unassembled WGS sequence"/>
</dbReference>
<dbReference type="InterPro" id="IPR018254">
    <property type="entry name" value="Ribosomal_uL29_CS"/>
</dbReference>
<dbReference type="GO" id="GO:0003735">
    <property type="term" value="F:structural constituent of ribosome"/>
    <property type="evidence" value="ECO:0007669"/>
    <property type="project" value="InterPro"/>
</dbReference>
<sequence length="78" mass="8778">MKTTELRALSREELTAKGTDAREEIFRLRLQQSTGSLEKPSRLAELRKLVARVETLLREADLGIGAGEKRGKNKKEKA</sequence>
<dbReference type="PROSITE" id="PS00579">
    <property type="entry name" value="RIBOSOMAL_L29"/>
    <property type="match status" value="1"/>
</dbReference>
<dbReference type="SUPFAM" id="SSF46561">
    <property type="entry name" value="Ribosomal protein L29 (L29p)"/>
    <property type="match status" value="1"/>
</dbReference>
<keyword evidence="3 5" id="KW-0687">Ribonucleoprotein</keyword>
<keyword evidence="2 5" id="KW-0689">Ribosomal protein</keyword>
<reference evidence="6 7" key="1">
    <citation type="submission" date="2019-09" db="EMBL/GenBank/DDBJ databases">
        <authorList>
            <person name="Cremers G."/>
        </authorList>
    </citation>
    <scope>NUCLEOTIDE SEQUENCE [LARGE SCALE GENOMIC DNA]</scope>
    <source>
        <strain evidence="6">4A</strain>
    </source>
</reference>
<dbReference type="EMBL" id="CABFVA020000073">
    <property type="protein sequence ID" value="VVM06708.1"/>
    <property type="molecule type" value="Genomic_DNA"/>
</dbReference>
<dbReference type="Pfam" id="PF00831">
    <property type="entry name" value="Ribosomal_L29"/>
    <property type="match status" value="1"/>
</dbReference>
<accession>A0A5E6MBU5</accession>
<evidence type="ECO:0000313" key="7">
    <source>
        <dbReference type="Proteomes" id="UP000334923"/>
    </source>
</evidence>